<comment type="similarity">
    <text evidence="2">Belongs to the UPF0291 family.</text>
</comment>
<name>B0G5H5_9FIRM</name>
<dbReference type="AlphaFoldDB" id="B0G5H5"/>
<comment type="caution">
    <text evidence="3">The sequence shown here is derived from an EMBL/GenBank/DDBJ whole genome shotgun (WGS) entry which is preliminary data.</text>
</comment>
<dbReference type="GO" id="GO:0005737">
    <property type="term" value="C:cytoplasm"/>
    <property type="evidence" value="ECO:0007669"/>
    <property type="project" value="UniProtKB-SubCell"/>
</dbReference>
<evidence type="ECO:0000313" key="4">
    <source>
        <dbReference type="Proteomes" id="UP000005359"/>
    </source>
</evidence>
<dbReference type="Pfam" id="PF05979">
    <property type="entry name" value="DUF896"/>
    <property type="match status" value="1"/>
</dbReference>
<sequence length="84" mass="9766">MTSLLRKERKHMDESKIARINELYHKSKEVGLSDAELKEQLILRKEYIDSVRRNLRGQLDNISVKEADGSITNLGEKYGNKKVH</sequence>
<reference evidence="3 4" key="2">
    <citation type="submission" date="2007-10" db="EMBL/GenBank/DDBJ databases">
        <authorList>
            <person name="Fulton L."/>
            <person name="Clifton S."/>
            <person name="Fulton B."/>
            <person name="Xu J."/>
            <person name="Minx P."/>
            <person name="Pepin K.H."/>
            <person name="Johnson M."/>
            <person name="Thiruvilangam P."/>
            <person name="Bhonagiri V."/>
            <person name="Nash W.E."/>
            <person name="Wang C."/>
            <person name="Mardis E.R."/>
            <person name="Wilson R.K."/>
        </authorList>
    </citation>
    <scope>NUCLEOTIDE SEQUENCE [LARGE SCALE GENOMIC DNA]</scope>
    <source>
        <strain evidence="3 4">ATCC 27755</strain>
    </source>
</reference>
<dbReference type="STRING" id="411461.DORFOR_01516"/>
<dbReference type="PaxDb" id="411461-DORFOR_01516"/>
<dbReference type="HAMAP" id="MF_01103">
    <property type="entry name" value="UPF0291"/>
    <property type="match status" value="1"/>
</dbReference>
<protein>
    <recommendedName>
        <fullName evidence="2">UPF0291 protein DORFOR_01516</fullName>
    </recommendedName>
</protein>
<dbReference type="SUPFAM" id="SSF158221">
    <property type="entry name" value="YnzC-like"/>
    <property type="match status" value="1"/>
</dbReference>
<dbReference type="InterPro" id="IPR009242">
    <property type="entry name" value="DUF896"/>
</dbReference>
<accession>B0G5H5</accession>
<evidence type="ECO:0000256" key="1">
    <source>
        <dbReference type="ARBA" id="ARBA00022490"/>
    </source>
</evidence>
<dbReference type="eggNOG" id="COG4224">
    <property type="taxonomic scope" value="Bacteria"/>
</dbReference>
<dbReference type="PANTHER" id="PTHR37300:SF1">
    <property type="entry name" value="UPF0291 PROTEIN YNZC"/>
    <property type="match status" value="1"/>
</dbReference>
<evidence type="ECO:0000313" key="3">
    <source>
        <dbReference type="EMBL" id="EDR47025.1"/>
    </source>
</evidence>
<keyword evidence="1 2" id="KW-0963">Cytoplasm</keyword>
<dbReference type="Gene3D" id="1.10.287.540">
    <property type="entry name" value="Helix hairpin bin"/>
    <property type="match status" value="1"/>
</dbReference>
<evidence type="ECO:0000256" key="2">
    <source>
        <dbReference type="HAMAP-Rule" id="MF_01103"/>
    </source>
</evidence>
<dbReference type="Proteomes" id="UP000005359">
    <property type="component" value="Unassembled WGS sequence"/>
</dbReference>
<reference evidence="3 4" key="1">
    <citation type="submission" date="2007-10" db="EMBL/GenBank/DDBJ databases">
        <title>Draft genome sequence of Dorea formicigenerans(ATCC 27755).</title>
        <authorList>
            <person name="Sudarsanam P."/>
            <person name="Ley R."/>
            <person name="Guruge J."/>
            <person name="Turnbaugh P.J."/>
            <person name="Mahowald M."/>
            <person name="Liep D."/>
            <person name="Gordon J."/>
        </authorList>
    </citation>
    <scope>NUCLEOTIDE SEQUENCE [LARGE SCALE GENOMIC DNA]</scope>
    <source>
        <strain evidence="3 4">ATCC 27755</strain>
    </source>
</reference>
<dbReference type="EMBL" id="AAXA02000013">
    <property type="protein sequence ID" value="EDR47025.1"/>
    <property type="molecule type" value="Genomic_DNA"/>
</dbReference>
<comment type="subcellular location">
    <subcellularLocation>
        <location evidence="2">Cytoplasm</location>
    </subcellularLocation>
</comment>
<organism evidence="3 4">
    <name type="scientific">Dorea formicigenerans ATCC 27755</name>
    <dbReference type="NCBI Taxonomy" id="411461"/>
    <lineage>
        <taxon>Bacteria</taxon>
        <taxon>Bacillati</taxon>
        <taxon>Bacillota</taxon>
        <taxon>Clostridia</taxon>
        <taxon>Lachnospirales</taxon>
        <taxon>Lachnospiraceae</taxon>
        <taxon>Dorea</taxon>
    </lineage>
</organism>
<gene>
    <name evidence="3" type="ORF">DORFOR_01516</name>
</gene>
<dbReference type="PANTHER" id="PTHR37300">
    <property type="entry name" value="UPF0291 PROTEIN CBO2609/CLC_2481"/>
    <property type="match status" value="1"/>
</dbReference>
<proteinExistence type="inferred from homology"/>